<evidence type="ECO:0000256" key="1">
    <source>
        <dbReference type="SAM" id="SignalP"/>
    </source>
</evidence>
<evidence type="ECO:0000313" key="2">
    <source>
        <dbReference type="EMBL" id="KAL0085587.1"/>
    </source>
</evidence>
<protein>
    <recommendedName>
        <fullName evidence="4">Secreted protein</fullName>
    </recommendedName>
</protein>
<reference evidence="2 3" key="1">
    <citation type="submission" date="2024-04" db="EMBL/GenBank/DDBJ databases">
        <title>Symmetric and asymmetric DNA N6-adenine methylation regulates different biological responses in Mucorales.</title>
        <authorList>
            <consortium name="Lawrence Berkeley National Laboratory"/>
            <person name="Lax C."/>
            <person name="Mondo S.J."/>
            <person name="Osorio-Concepcion M."/>
            <person name="Muszewska A."/>
            <person name="Corrochano-Luque M."/>
            <person name="Gutierrez G."/>
            <person name="Riley R."/>
            <person name="Lipzen A."/>
            <person name="Guo J."/>
            <person name="Hundley H."/>
            <person name="Amirebrahimi M."/>
            <person name="Ng V."/>
            <person name="Lorenzo-Gutierrez D."/>
            <person name="Binder U."/>
            <person name="Yang J."/>
            <person name="Song Y."/>
            <person name="Canovas D."/>
            <person name="Navarro E."/>
            <person name="Freitag M."/>
            <person name="Gabaldon T."/>
            <person name="Grigoriev I.V."/>
            <person name="Corrochano L.M."/>
            <person name="Nicolas F.E."/>
            <person name="Garre V."/>
        </authorList>
    </citation>
    <scope>NUCLEOTIDE SEQUENCE [LARGE SCALE GENOMIC DNA]</scope>
    <source>
        <strain evidence="2 3">L51</strain>
    </source>
</reference>
<organism evidence="2 3">
    <name type="scientific">Phycomyces blakesleeanus</name>
    <dbReference type="NCBI Taxonomy" id="4837"/>
    <lineage>
        <taxon>Eukaryota</taxon>
        <taxon>Fungi</taxon>
        <taxon>Fungi incertae sedis</taxon>
        <taxon>Mucoromycota</taxon>
        <taxon>Mucoromycotina</taxon>
        <taxon>Mucoromycetes</taxon>
        <taxon>Mucorales</taxon>
        <taxon>Phycomycetaceae</taxon>
        <taxon>Phycomyces</taxon>
    </lineage>
</organism>
<feature type="chain" id="PRO_5046342282" description="Secreted protein" evidence="1">
    <location>
        <begin position="16"/>
        <end position="85"/>
    </location>
</feature>
<sequence>MIYLIIIITLHAARCQNSRQYWNTHQGKMHQIKCFMKRFLNKNLLIEQFKNHHFQTSIHPFLPRFLVSILQTTPLNPMAGPVGRQ</sequence>
<proteinExistence type="predicted"/>
<evidence type="ECO:0000313" key="3">
    <source>
        <dbReference type="Proteomes" id="UP001448207"/>
    </source>
</evidence>
<name>A0ABR3AZI5_PHYBL</name>
<evidence type="ECO:0008006" key="4">
    <source>
        <dbReference type="Google" id="ProtNLM"/>
    </source>
</evidence>
<feature type="signal peptide" evidence="1">
    <location>
        <begin position="1"/>
        <end position="15"/>
    </location>
</feature>
<keyword evidence="3" id="KW-1185">Reference proteome</keyword>
<comment type="caution">
    <text evidence="2">The sequence shown here is derived from an EMBL/GenBank/DDBJ whole genome shotgun (WGS) entry which is preliminary data.</text>
</comment>
<gene>
    <name evidence="2" type="ORF">J3Q64DRAFT_1744304</name>
</gene>
<dbReference type="Proteomes" id="UP001448207">
    <property type="component" value="Unassembled WGS sequence"/>
</dbReference>
<dbReference type="EMBL" id="JBCLYO010000010">
    <property type="protein sequence ID" value="KAL0085587.1"/>
    <property type="molecule type" value="Genomic_DNA"/>
</dbReference>
<keyword evidence="1" id="KW-0732">Signal</keyword>
<accession>A0ABR3AZI5</accession>